<comment type="caution">
    <text evidence="2">The sequence shown here is derived from an EMBL/GenBank/DDBJ whole genome shotgun (WGS) entry which is preliminary data.</text>
</comment>
<gene>
    <name evidence="2" type="ORF">F9817_14760</name>
</gene>
<proteinExistence type="predicted"/>
<dbReference type="AlphaFoldDB" id="A0A7X4LM28"/>
<reference evidence="2 3" key="1">
    <citation type="submission" date="2019-10" db="EMBL/GenBank/DDBJ databases">
        <title>Vibrio sp. nov. isolated from a shrimp pond.</title>
        <authorList>
            <person name="Gomez-Gil B."/>
            <person name="Enciso-Ibarra J."/>
            <person name="Enciso-Ibarra K."/>
            <person name="Bolan-Mejia C."/>
        </authorList>
    </citation>
    <scope>NUCLEOTIDE SEQUENCE [LARGE SCALE GENOMIC DNA]</scope>
    <source>
        <strain evidence="2 3">CAIM 722</strain>
    </source>
</reference>
<dbReference type="EMBL" id="WEKT01000029">
    <property type="protein sequence ID" value="MZI94457.1"/>
    <property type="molecule type" value="Genomic_DNA"/>
</dbReference>
<evidence type="ECO:0000259" key="1">
    <source>
        <dbReference type="Pfam" id="PF21758"/>
    </source>
</evidence>
<dbReference type="RefSeq" id="WP_161156894.1">
    <property type="nucleotide sequence ID" value="NZ_WEKT01000029.1"/>
</dbReference>
<sequence>MSQVLGQSLVEEQDGIRVELTALPVGDDLVLVLSGGDKAHIGATAVAQPRPSLEDPEKISASTSVICVMGHKEDLLAHHVAQKTASALNCVVSANCGIHMDNASKEQIKIIQQLVSTLLQTFIAKCDNQ</sequence>
<accession>A0A7X4LM28</accession>
<dbReference type="InterPro" id="IPR048844">
    <property type="entry name" value="LpdD_chaperone-like"/>
</dbReference>
<evidence type="ECO:0000313" key="2">
    <source>
        <dbReference type="EMBL" id="MZI94457.1"/>
    </source>
</evidence>
<protein>
    <recommendedName>
        <fullName evidence="1">Prenylated flavin chaperone LpdD-like domain-containing protein</fullName>
    </recommendedName>
</protein>
<keyword evidence="3" id="KW-1185">Reference proteome</keyword>
<name>A0A7X4LM28_9VIBR</name>
<dbReference type="Pfam" id="PF21758">
    <property type="entry name" value="PAC_bac"/>
    <property type="match status" value="1"/>
</dbReference>
<organism evidence="2 3">
    <name type="scientific">Vibrio eleionomae</name>
    <dbReference type="NCBI Taxonomy" id="2653505"/>
    <lineage>
        <taxon>Bacteria</taxon>
        <taxon>Pseudomonadati</taxon>
        <taxon>Pseudomonadota</taxon>
        <taxon>Gammaproteobacteria</taxon>
        <taxon>Vibrionales</taxon>
        <taxon>Vibrionaceae</taxon>
        <taxon>Vibrio</taxon>
    </lineage>
</organism>
<feature type="domain" description="Prenylated flavin chaperone LpdD-like" evidence="1">
    <location>
        <begin position="13"/>
        <end position="126"/>
    </location>
</feature>
<dbReference type="Proteomes" id="UP000462621">
    <property type="component" value="Unassembled WGS sequence"/>
</dbReference>
<evidence type="ECO:0000313" key="3">
    <source>
        <dbReference type="Proteomes" id="UP000462621"/>
    </source>
</evidence>